<dbReference type="SUPFAM" id="SSF81301">
    <property type="entry name" value="Nucleotidyltransferase"/>
    <property type="match status" value="1"/>
</dbReference>
<evidence type="ECO:0000313" key="3">
    <source>
        <dbReference type="Proteomes" id="UP001501138"/>
    </source>
</evidence>
<dbReference type="InterPro" id="IPR043519">
    <property type="entry name" value="NT_sf"/>
</dbReference>
<dbReference type="Gene3D" id="3.30.460.10">
    <property type="entry name" value="Beta Polymerase, domain 2"/>
    <property type="match status" value="1"/>
</dbReference>
<protein>
    <recommendedName>
        <fullName evidence="1">RelA/SpoT domain-containing protein</fullName>
    </recommendedName>
</protein>
<dbReference type="PANTHER" id="PTHR47837">
    <property type="entry name" value="GTP PYROPHOSPHOKINASE YJBM"/>
    <property type="match status" value="1"/>
</dbReference>
<dbReference type="Proteomes" id="UP001501138">
    <property type="component" value="Unassembled WGS sequence"/>
</dbReference>
<dbReference type="Pfam" id="PF04607">
    <property type="entry name" value="RelA_SpoT"/>
    <property type="match status" value="1"/>
</dbReference>
<name>A0ABN2JSX5_9MICO</name>
<proteinExistence type="predicted"/>
<sequence length="275" mass="30176">MSPNASAGPADTQAAVVPRDLPEELRQLMLLSKFAIDEVMTKVSILRDELFFSRGHNPIEHVSSRLKSPASIAEKAQRKGVPLTRDGLRDHVRDIAGVRVTCGFVSDIHRVRDMILRQRDLTVIEERDYIAAPKANGYKSLHLIVQVPVFLSDRVEDVVVEIQLRTIAMDFWASLEHKIYYKFDGEVPRHLTDSLKLAADVAWSLDTSMERIHDELHGPLDGVPAASPGEVAAAAQASAQVSASVLAQIEALVPDDGPRGRYSGVWNSLSSGPSS</sequence>
<evidence type="ECO:0000313" key="2">
    <source>
        <dbReference type="EMBL" id="GAA1737988.1"/>
    </source>
</evidence>
<comment type="caution">
    <text evidence="2">The sequence shown here is derived from an EMBL/GenBank/DDBJ whole genome shotgun (WGS) entry which is preliminary data.</text>
</comment>
<dbReference type="Gene3D" id="1.10.287.860">
    <property type="entry name" value="Nucleotidyltransferase"/>
    <property type="match status" value="1"/>
</dbReference>
<dbReference type="EMBL" id="BAAAPM010000009">
    <property type="protein sequence ID" value="GAA1737988.1"/>
    <property type="molecule type" value="Genomic_DNA"/>
</dbReference>
<gene>
    <name evidence="2" type="ORF">GCM10009809_36360</name>
</gene>
<dbReference type="InterPro" id="IPR052366">
    <property type="entry name" value="GTP_Pyrophosphokinase"/>
</dbReference>
<organism evidence="2 3">
    <name type="scientific">Isoptericola hypogeus</name>
    <dbReference type="NCBI Taxonomy" id="300179"/>
    <lineage>
        <taxon>Bacteria</taxon>
        <taxon>Bacillati</taxon>
        <taxon>Actinomycetota</taxon>
        <taxon>Actinomycetes</taxon>
        <taxon>Micrococcales</taxon>
        <taxon>Promicromonosporaceae</taxon>
        <taxon>Isoptericola</taxon>
    </lineage>
</organism>
<feature type="domain" description="RelA/SpoT" evidence="1">
    <location>
        <begin position="64"/>
        <end position="187"/>
    </location>
</feature>
<keyword evidence="3" id="KW-1185">Reference proteome</keyword>
<reference evidence="2 3" key="1">
    <citation type="journal article" date="2019" name="Int. J. Syst. Evol. Microbiol.">
        <title>The Global Catalogue of Microorganisms (GCM) 10K type strain sequencing project: providing services to taxonomists for standard genome sequencing and annotation.</title>
        <authorList>
            <consortium name="The Broad Institute Genomics Platform"/>
            <consortium name="The Broad Institute Genome Sequencing Center for Infectious Disease"/>
            <person name="Wu L."/>
            <person name="Ma J."/>
        </authorList>
    </citation>
    <scope>NUCLEOTIDE SEQUENCE [LARGE SCALE GENOMIC DNA]</scope>
    <source>
        <strain evidence="2 3">JCM 15589</strain>
    </source>
</reference>
<dbReference type="SMART" id="SM00954">
    <property type="entry name" value="RelA_SpoT"/>
    <property type="match status" value="1"/>
</dbReference>
<dbReference type="CDD" id="cd05399">
    <property type="entry name" value="NT_Rel-Spo_like"/>
    <property type="match status" value="1"/>
</dbReference>
<dbReference type="PANTHER" id="PTHR47837:SF2">
    <property type="entry name" value="GTP PYROPHOSPHOKINASE YWAC"/>
    <property type="match status" value="1"/>
</dbReference>
<accession>A0ABN2JSX5</accession>
<dbReference type="RefSeq" id="WP_344250177.1">
    <property type="nucleotide sequence ID" value="NZ_BAAAPM010000009.1"/>
</dbReference>
<dbReference type="InterPro" id="IPR007685">
    <property type="entry name" value="RelA_SpoT"/>
</dbReference>
<evidence type="ECO:0000259" key="1">
    <source>
        <dbReference type="SMART" id="SM00954"/>
    </source>
</evidence>